<feature type="region of interest" description="Disordered" evidence="1">
    <location>
        <begin position="2548"/>
        <end position="2597"/>
    </location>
</feature>
<dbReference type="Proteomes" id="UP000442535">
    <property type="component" value="Unassembled WGS sequence"/>
</dbReference>
<dbReference type="Pfam" id="PF04122">
    <property type="entry name" value="CW_binding_2"/>
    <property type="match status" value="3"/>
</dbReference>
<reference evidence="2 3" key="1">
    <citation type="submission" date="2019-08" db="EMBL/GenBank/DDBJ databases">
        <title>In-depth cultivation of the pig gut microbiome towards novel bacterial diversity and tailored functional studies.</title>
        <authorList>
            <person name="Wylensek D."/>
            <person name="Hitch T.C.A."/>
            <person name="Clavel T."/>
        </authorList>
    </citation>
    <scope>NUCLEOTIDE SEQUENCE [LARGE SCALE GENOMIC DNA]</scope>
    <source>
        <strain evidence="2 3">RF-GAM-744-WT-7</strain>
    </source>
</reference>
<feature type="region of interest" description="Disordered" evidence="1">
    <location>
        <begin position="4003"/>
        <end position="4023"/>
    </location>
</feature>
<keyword evidence="3" id="KW-1185">Reference proteome</keyword>
<feature type="region of interest" description="Disordered" evidence="1">
    <location>
        <begin position="1854"/>
        <end position="1891"/>
    </location>
</feature>
<dbReference type="EMBL" id="VUMY01000018">
    <property type="protein sequence ID" value="MST50382.1"/>
    <property type="molecule type" value="Genomic_DNA"/>
</dbReference>
<dbReference type="GO" id="GO:0005509">
    <property type="term" value="F:calcium ion binding"/>
    <property type="evidence" value="ECO:0007669"/>
    <property type="project" value="InterPro"/>
</dbReference>
<dbReference type="Pfam" id="PF05345">
    <property type="entry name" value="He_PIG"/>
    <property type="match status" value="2"/>
</dbReference>
<accession>A0A7K0K4I1</accession>
<dbReference type="GO" id="GO:0016020">
    <property type="term" value="C:membrane"/>
    <property type="evidence" value="ECO:0007669"/>
    <property type="project" value="InterPro"/>
</dbReference>
<protein>
    <submittedName>
        <fullName evidence="2">Uncharacterized protein</fullName>
    </submittedName>
</protein>
<sequence>MYRRDENMKLTKTLAAVSATILTTTLLSAIPAVATPALAFPTLPNRSHPAVSTAQPAEISLSATAQTATSAVSSVAKSVVTYDLATNSGCRATVVDSSVCDPNSNTLVPSDAKDFPSVAQYVSGTVFKHVGGKRGVLEKSWSWGGWKDDKVPGEDGIPGLTVFARWYDGTTRAGAWSPRFYATSDSEGNYKIALRDFVDSKGITHHFTGSGSSSSSSKDQLVRVGVQTDQYRLVWSPNNGNSLSKAVVSNGLANNVKWGSGQVTGYNFALADKVFIGPANRGVKVTQKNSGETPGSCNPARAANWYKITGTVFWDYAQNKFRNYDPSPYDGRTYSSDLDWQPTMQSKMGDQPARGDDLNYYVIAWIPETEGTMGPDYPDPDNAVVGWGKVKNDGTYEFLVDGGGKFSIITRNNRMNHVMVQLVQTTGGEPVLNGSEIENAQTIDAQYGFWNPTAEQFRSWVDSGGTGTGTGIKQKPEGLCGKDAYSTIYNVNFAMFPWQAFLRTSLDGASWSQRTTVIKDDMVHVKVSGLAPLGTYRLFADSSTLLVDSFTTDKNGDWIGQLDTSGMSEPTWDDTQHQLNVVLPGVDSVDLTKSPIVANGMLEVVPYRVNEDPIELTVNEDQPGVHGLEVEGARIQSCEWSGGQPEGLTISADPATNSCKVSGTATQSGAFRSSVKILTDEDNGTPTTWNVLVQVHPKVLPQQTGDTVGAGESAVARFAGVGEQFFGQVTVDKDKTNNPFTFALTDSAGRPIPEINGVFDLGHGLKFHQGNGQILGTPTLAASEQSATVSFQVSATDSTGLAAWENNQPQAPVPFNISIAAPIRLVDPILPTVIAGQEIVNPDGSPIQIWVQGGEASGTTNPGGFNTYQSMELAGDNTIADRQTFQNLGFNAAPDQAGAAAGQILKITGSSTAEVNTPTVLYLPVKVTDRSGRVFDGSKKFTLPQIKARTSALNGSEGWLRMIVLPKISAGTLQDGTVGTKYPANSIADTLKSGAGADGIGARVTVSGQTFTYDWNNFTFAAQGLPAGLSMGSDGTITGTPQVATPLDGTLISITLTGKDGTAAAKTKLTVQVPLKIGSSFKVATETVAAKAIGGTAYTAGTSLQTSQGKTLSATINPTGGQAPYTYKLQVKQGGTWIEATTESGRYLIPNEDGSPSGLKIDSNGNIIGETLGNSPFPELRLVVSDSDTVSCVNSGAAAAPCARTVTLNLTREDTRKPVFDTDRVVLDLKSNSSGAVPITEGSGQYTQLSLTPNGSFPAGLNLKVTSTTATGGTEEITLNSSTVGTQILGDGVTPATFQFVATYDSDKPEVGDYPAAFSAVVKDLNGNDGDSTDITVEITDTRMPTQVTPNPGVVTGLEEGVSHVQKPANRSLADYFDQDSAEIECYVSLQWDSSNGCPSEDEAKGISLVNLPGMSILPDGTLSGTPNRGVTGTQAVSVRAITSTGAVSNPVVVQVEVAPSTLDFRPGTPVGVVRNEPQYSWAFYPATGGADNKTYRLLDSSGQPLPGCEVHPGEGSNAGKQVLTCGTAVLIDRTGLVLEVSTQDGGTGSRITRTSAVDFTFVAPVSIVKKQLLPASVGVNYANTDGSTFRFAVDGGLGPYTFGFAAGSPHEKASAPDVCAGGWRLKVASTDPSQLGTSPTLSDSGLCLMPDGSITGKATTPGEIDLTKLQVTDSMGRSDGIDDFTDPDYPKTIRISSELAIESHFGDSSHALQREKNQVLADSPDCTNPASCAVKVATISGGARLFSEVTILGLGQFMNLADGADSALALTPSGDALGTTGSWSGTLRDKDGKTLKVTIAQPDAPGLPLEVKFSGAFTKITSSNLFATLKVKDKAGQEKTAYIHIQVDTDLKFVEPQSPPTGSAVAVQDPPASPSDPIEKPDSLTDLSGDEWDDIKDNLDPTLPTIGLGLDKDSVEGAQTNPITIPKLVDGGTPPYHFTTEPCNAKANNRAAEHATEQVDCAIGDTGLYLDYYTGEIYGTPKEGVDTTAIVIVVDSDQPPQHKRSNLVVSIADPRKPNVTAGQTVNADKKTPSGTSAIALQDGSGQYAACAVAATRPEITAPAWLSTEFTGGVCSLKWTNLPEDAAGSYTVSLRVQDKNGNWNTVDGQKTGEVLSDPAQTVTLKVADTREASWPAPFNGPGPFSVNATEGKNLGENDFPTLKAGAQADGPTVTKWTVEGLPQGLSFDENTGKITGYPENDQVGHFGVTITAETANGVKTTKRVNLEVADSGMTIVLPHTAKPVQGSAYTVDQPLTAEIDGSNCSDCTFTFTSTNKILTVDSSGNVSLASGATWPTGGDKVSDTLTVTVTNGRGITAQTSFTVSASDVIDLSPKALPAVFDGETLTQCFSISSGDGSQGYQLVSINSAEPGFSASIDPTRNSQDAGYCATFTTPSGASPTVHTFTAVVRDVATRANSVDITLKLPVRNHIVMTLNPEQVIVKKGQQMEEITASVPQTTCFPVYSGDDVTCENSSGYDWEVVSGPAGIDFSGQSRTEATIGGSFDELYSGDVTVRLTRNRDGVDLRPTATATFHLKVVTDLAVQAPTDATVDTQKDGTGKVSGSATDNPTQLLPDKTKAPADNPTASTGKYSIPRVTPDGNGNYPITVTIGGEGKPTGFALTPDGKIVGTLLPGIVTSDAGTNVTFPVVLTETDADGRTSSTDPVDVSFTLTDTRPPAMANMKISGQVGQKATGTLSGVDPSSSTGKPKYQGFTCASPQPSGAGAVSVNGTDAGIAIDKDTGTWTVSENFVPAATDASGKATWECSGTVVAANGQTTTGTFTLEANDRRVPTFPSDRERYVWEGRNLPPFSIVGTWVTSPDGNPAVPPIKSITVSNLPEGMKVVRADGSEWPEAMVSNGTKEVKSWTCALNGSTAEACNITGWPVQGSAGSYVVSLDVTGTNGVSATTNPTVVNYTAALRLAPSGDAIRRGTVGENYDRVVALADYARPLSLTDDTVYNGSGPGSPAQNNFAAWKNTYALDAGASVTVSGEDGWSAALVDRSDSAVISGCDSSTSNYLSGSLAGCDGLVQKDIKLTRNGAFGSGDIGAHSLTLTLTDGHGVKRTLPVTVDVYAPLAWARQPFQTADANSDAVLNPNKGVTAGKPFVDESGGVIYAEVTGGNSADYTTIMAPHGTSLTYAQTLAGPDYAGVEPIWCKAQFDANLKPSRAKCYPIPGLVPVGATGTKEAPYEGEGVFLLSNAKFVGTVPVGTSAGEYRGAVVVTDANQDVLAKNFSVRVYAPLTAGSVNQSIPSGTRMSPYTADGTEHGGSVELFTVTGGAGAGYSCSFEPVIPGMSCSVNPDGKVILTGTPESTYSGPIQVKVTDNADPTRILTQEVELEIKTDLAFVPPDPSAVPEGSSVVPNTDPNGEQTLEITTQGTGKPLTDTIPLDVTGGDVTAGAKPGTPEGYVFHLTDALGNPIIGSVCPDDPATPNIDESKIVDGADVYQRMCYPIGNTGLFLTSDGKMIGTPIPGTTSNDFTVVADHAVPPNQKSAQLDITIKDFRQPTAYPVALNTTVGTTAASSPALSGYVIHSNFTNPTGVTPAVTFDQDQRQAATDGQGFYSSFDSLHVWTQGKAPESAKAQACSAEPMPSWLELNHATGEITVKTGETVPYHETLKPDKSGAMTPVADASWPYQFCVWYVGENGMVSDPVTVTVTVADKREPAADPANASHALDQLTPGTPVVADDTKMGWSIPKNLLSNTGANIAKVGGDSAKFDPNYGTGFRDTSIPGVEAIVTCDRSGDPVTCDFKLQGTPTPEAAGNTYNLSYVLDLANGEQLTIHKEVQVGTYDLKISTAAMPVAWVGEPYTPGPVTVTGGGAANEVSVKAPGGSTLEGYDAGQFTTAGGDPWQPTEADAAAATGGYLPVTLTVTDMVACGTWSGAQGAQDCPYKRSNAVEIPVAKRPSEANMTVPDVTEGAAATSGPLVDSPNLVNQPGTSQKIVSAQSDSGEPIPTGAISVDGNKLKIGPNVPPGNYTVTVETTVPGFGTFYRVVKFEVKPKPNAVLNPGSSPNPSPSATDNSGGFRYFPRNIVTEDSLIVRHPGANREATALSVLDFFDRGTAGGAVNGQIVAAYPEYAQRANADWSQTAVLVRDDEYADSLVSGPLVAQLNAPILLTPTPAMNIATLNQLVERSFTKVIIVGNEAAVSENVAQTLREVGFNVERIGGADRYSTATAVADRVLAERGEGSSMVFMATGENYPDALTASSAAIKQRGVVLLTPNVGDQADTAAWVQSTKQSSQVAIGGPASRAIDSYGMTVADRVMGANRYQTASAVAREFFPAEPARVVVATGMDFPDATIATAITARTGAPVTLTPPTALAPVTKEYLSDSRASLRKVDILGGQQAVSSRVESEIVAAVSGK</sequence>
<dbReference type="InterPro" id="IPR013783">
    <property type="entry name" value="Ig-like_fold"/>
</dbReference>
<dbReference type="PANTHER" id="PTHR30032">
    <property type="entry name" value="N-ACETYLMURAMOYL-L-ALANINE AMIDASE-RELATED"/>
    <property type="match status" value="1"/>
</dbReference>
<organism evidence="2 3">
    <name type="scientific">Mobiluncus porci</name>
    <dbReference type="NCBI Taxonomy" id="2652278"/>
    <lineage>
        <taxon>Bacteria</taxon>
        <taxon>Bacillati</taxon>
        <taxon>Actinomycetota</taxon>
        <taxon>Actinomycetes</taxon>
        <taxon>Actinomycetales</taxon>
        <taxon>Actinomycetaceae</taxon>
        <taxon>Mobiluncus</taxon>
    </lineage>
</organism>
<gene>
    <name evidence="2" type="ORF">FYJ63_09130</name>
</gene>
<dbReference type="InterPro" id="IPR015919">
    <property type="entry name" value="Cadherin-like_sf"/>
</dbReference>
<proteinExistence type="predicted"/>
<comment type="caution">
    <text evidence="2">The sequence shown here is derived from an EMBL/GenBank/DDBJ whole genome shotgun (WGS) entry which is preliminary data.</text>
</comment>
<evidence type="ECO:0000256" key="1">
    <source>
        <dbReference type="SAM" id="MobiDB-lite"/>
    </source>
</evidence>
<dbReference type="InterPro" id="IPR007253">
    <property type="entry name" value="Cell_wall-bd_2"/>
</dbReference>
<dbReference type="InterPro" id="IPR051922">
    <property type="entry name" value="Bact_Sporulation_Assoc"/>
</dbReference>
<feature type="compositionally biased region" description="Polar residues" evidence="1">
    <location>
        <begin position="2560"/>
        <end position="2570"/>
    </location>
</feature>
<dbReference type="PANTHER" id="PTHR30032:SF8">
    <property type="entry name" value="GERMINATION-SPECIFIC N-ACETYLMURAMOYL-L-ALANINE AMIDASE"/>
    <property type="match status" value="1"/>
</dbReference>
<dbReference type="GO" id="GO:0005975">
    <property type="term" value="P:carbohydrate metabolic process"/>
    <property type="evidence" value="ECO:0007669"/>
    <property type="project" value="UniProtKB-ARBA"/>
</dbReference>
<dbReference type="Gene3D" id="3.40.50.12090">
    <property type="match status" value="1"/>
</dbReference>
<dbReference type="SUPFAM" id="SSF49313">
    <property type="entry name" value="Cadherin-like"/>
    <property type="match status" value="1"/>
</dbReference>
<dbReference type="Gene3D" id="2.60.40.10">
    <property type="entry name" value="Immunoglobulins"/>
    <property type="match status" value="2"/>
</dbReference>
<evidence type="ECO:0000313" key="2">
    <source>
        <dbReference type="EMBL" id="MST50382.1"/>
    </source>
</evidence>
<evidence type="ECO:0000313" key="3">
    <source>
        <dbReference type="Proteomes" id="UP000442535"/>
    </source>
</evidence>
<name>A0A7K0K4I1_9ACTO</name>